<dbReference type="InterPro" id="IPR006376">
    <property type="entry name" value="Cu-R_CopA"/>
</dbReference>
<dbReference type="Pfam" id="PF00394">
    <property type="entry name" value="Cu-oxidase"/>
    <property type="match status" value="1"/>
</dbReference>
<dbReference type="InterPro" id="IPR011707">
    <property type="entry name" value="Cu-oxidase-like_N"/>
</dbReference>
<reference evidence="7" key="1">
    <citation type="journal article" date="2022" name="Toxins">
        <title>Genomic Analysis of Sphingopyxis sp. USTB-05 for Biodegrading Cyanobacterial Hepatotoxins.</title>
        <authorList>
            <person name="Liu C."/>
            <person name="Xu Q."/>
            <person name="Zhao Z."/>
            <person name="Zhang H."/>
            <person name="Liu X."/>
            <person name="Yin C."/>
            <person name="Liu Y."/>
            <person name="Yan H."/>
        </authorList>
    </citation>
    <scope>NUCLEOTIDE SEQUENCE</scope>
    <source>
        <strain evidence="7">NBD5</strain>
    </source>
</reference>
<evidence type="ECO:0000259" key="5">
    <source>
        <dbReference type="Pfam" id="PF07731"/>
    </source>
</evidence>
<organism evidence="7 8">
    <name type="scientific">Sphingomonas morindae</name>
    <dbReference type="NCBI Taxonomy" id="1541170"/>
    <lineage>
        <taxon>Bacteria</taxon>
        <taxon>Pseudomonadati</taxon>
        <taxon>Pseudomonadota</taxon>
        <taxon>Alphaproteobacteria</taxon>
        <taxon>Sphingomonadales</taxon>
        <taxon>Sphingomonadaceae</taxon>
        <taxon>Sphingomonas</taxon>
    </lineage>
</organism>
<dbReference type="InterPro" id="IPR034282">
    <property type="entry name" value="CuRO_2_CopA"/>
</dbReference>
<evidence type="ECO:0000259" key="6">
    <source>
        <dbReference type="Pfam" id="PF07732"/>
    </source>
</evidence>
<accession>A0ABY4XDS6</accession>
<keyword evidence="3" id="KW-0186">Copper</keyword>
<keyword evidence="2" id="KW-0560">Oxidoreductase</keyword>
<evidence type="ECO:0000313" key="8">
    <source>
        <dbReference type="Proteomes" id="UP001056937"/>
    </source>
</evidence>
<dbReference type="Pfam" id="PF07731">
    <property type="entry name" value="Cu-oxidase_2"/>
    <property type="match status" value="1"/>
</dbReference>
<dbReference type="PANTHER" id="PTHR11709">
    <property type="entry name" value="MULTI-COPPER OXIDASE"/>
    <property type="match status" value="1"/>
</dbReference>
<dbReference type="EMBL" id="CP084931">
    <property type="protein sequence ID" value="USI74856.1"/>
    <property type="molecule type" value="Genomic_DNA"/>
</dbReference>
<dbReference type="InterPro" id="IPR033138">
    <property type="entry name" value="Cu_oxidase_CS"/>
</dbReference>
<name>A0ABY4XDS6_9SPHN</name>
<sequence>MRDAAPISRRAVLGGAVLAAGLAWPRWARSQSPGLAPPPVLAGATLHLRIDRQMLRIDGRLRHAIGINGHVPAPLLRLREGQRARIHVENGLDETSSLHWHGLLLPFEMDGVPGISFPGIAPGAGFTYDFPVRQAGTYWYHSHSGLQEQIGLYGPIVIDPAEPEPFHYAREHVLLLSDHSPIHPHRLFARLKRQPDYYNDQRQTLAGLATGRDQRLAERLAWGRMRMDPTDLADVTAAGYDYLVNGHGPAEPWTGLFRPGETVRLRLIGGAAMTIFNVRIPGLALRVVQADGQLVRPVVVDELQIAPGETFDLLVTPEEDRAYALVAETIDRSGAARAVLAPRPGLAAPPPPPLRPRPLLTMRDMGMEMGGTDMAGMDMRDPAAPGVARGPGVQMIAAMPADRTGEPGTGLAGLGHRVLVYRDLVALTPNPDARAPERAIDVHLTGNMERYMWSFDGTTLADARAPIALRSGERVRVTLINDTMMNHPIHLHGHYFELVTGHGDHAPRKHSVTVQPGGLVRFDVTAVPGDWAFHCHLLFHMHAGMMRVVQVRDAAGRV</sequence>
<dbReference type="Proteomes" id="UP001056937">
    <property type="component" value="Chromosome 2"/>
</dbReference>
<dbReference type="InterPro" id="IPR034279">
    <property type="entry name" value="CuRO_3_CopA"/>
</dbReference>
<dbReference type="InterPro" id="IPR011706">
    <property type="entry name" value="Cu-oxidase_C"/>
</dbReference>
<dbReference type="InterPro" id="IPR045087">
    <property type="entry name" value="Cu-oxidase_fam"/>
</dbReference>
<proteinExistence type="predicted"/>
<dbReference type="InterPro" id="IPR002355">
    <property type="entry name" value="Cu_oxidase_Cu_BS"/>
</dbReference>
<protein>
    <submittedName>
        <fullName evidence="7">Copper resistance system multicopper oxidase</fullName>
    </submittedName>
</protein>
<dbReference type="InterPro" id="IPR034284">
    <property type="entry name" value="CuRO_1_CopA"/>
</dbReference>
<dbReference type="PANTHER" id="PTHR11709:SF394">
    <property type="entry name" value="FI03373P-RELATED"/>
    <property type="match status" value="1"/>
</dbReference>
<evidence type="ECO:0000256" key="3">
    <source>
        <dbReference type="ARBA" id="ARBA00023008"/>
    </source>
</evidence>
<dbReference type="CDD" id="cd13896">
    <property type="entry name" value="CuRO_3_CopA"/>
    <property type="match status" value="1"/>
</dbReference>
<feature type="domain" description="Plastocyanin-like" evidence="4">
    <location>
        <begin position="238"/>
        <end position="336"/>
    </location>
</feature>
<dbReference type="InterPro" id="IPR001117">
    <property type="entry name" value="Cu-oxidase_2nd"/>
</dbReference>
<dbReference type="InterPro" id="IPR008972">
    <property type="entry name" value="Cupredoxin"/>
</dbReference>
<dbReference type="Gene3D" id="2.60.40.420">
    <property type="entry name" value="Cupredoxins - blue copper proteins"/>
    <property type="match status" value="3"/>
</dbReference>
<feature type="domain" description="Plastocyanin-like" evidence="6">
    <location>
        <begin position="55"/>
        <end position="161"/>
    </location>
</feature>
<evidence type="ECO:0000256" key="1">
    <source>
        <dbReference type="ARBA" id="ARBA00022723"/>
    </source>
</evidence>
<gene>
    <name evidence="7" type="ORF">LHA26_16920</name>
</gene>
<dbReference type="NCBIfam" id="TIGR01480">
    <property type="entry name" value="copper_res_A"/>
    <property type="match status" value="1"/>
</dbReference>
<dbReference type="PROSITE" id="PS00079">
    <property type="entry name" value="MULTICOPPER_OXIDASE1"/>
    <property type="match status" value="2"/>
</dbReference>
<feature type="domain" description="Plastocyanin-like" evidence="5">
    <location>
        <begin position="436"/>
        <end position="553"/>
    </location>
</feature>
<dbReference type="CDD" id="cd13874">
    <property type="entry name" value="CuRO_2_CopA"/>
    <property type="match status" value="1"/>
</dbReference>
<keyword evidence="1" id="KW-0479">Metal-binding</keyword>
<evidence type="ECO:0000259" key="4">
    <source>
        <dbReference type="Pfam" id="PF00394"/>
    </source>
</evidence>
<dbReference type="Pfam" id="PF07732">
    <property type="entry name" value="Cu-oxidase_3"/>
    <property type="match status" value="1"/>
</dbReference>
<evidence type="ECO:0000313" key="7">
    <source>
        <dbReference type="EMBL" id="USI74856.1"/>
    </source>
</evidence>
<dbReference type="SUPFAM" id="SSF49503">
    <property type="entry name" value="Cupredoxins"/>
    <property type="match status" value="3"/>
</dbReference>
<dbReference type="PROSITE" id="PS00080">
    <property type="entry name" value="MULTICOPPER_OXIDASE2"/>
    <property type="match status" value="1"/>
</dbReference>
<keyword evidence="8" id="KW-1185">Reference proteome</keyword>
<dbReference type="CDD" id="cd13848">
    <property type="entry name" value="CuRO_1_CopA"/>
    <property type="match status" value="1"/>
</dbReference>
<dbReference type="RefSeq" id="WP_252168670.1">
    <property type="nucleotide sequence ID" value="NZ_CP084931.1"/>
</dbReference>
<evidence type="ECO:0000256" key="2">
    <source>
        <dbReference type="ARBA" id="ARBA00023002"/>
    </source>
</evidence>